<dbReference type="EMBL" id="JAUCMV010000009">
    <property type="protein sequence ID" value="KAK0390273.1"/>
    <property type="molecule type" value="Genomic_DNA"/>
</dbReference>
<protein>
    <recommendedName>
        <fullName evidence="1">DDE-1 domain-containing protein</fullName>
    </recommendedName>
</protein>
<keyword evidence="5" id="KW-1185">Reference proteome</keyword>
<dbReference type="Pfam" id="PF03184">
    <property type="entry name" value="DDE_1"/>
    <property type="match status" value="1"/>
</dbReference>
<gene>
    <name evidence="4" type="ORF">QR680_019385</name>
    <name evidence="3" type="ORF">QR680_019407</name>
    <name evidence="2" type="ORF">QR680_019419</name>
</gene>
<dbReference type="EMBL" id="JAUCMV010000027">
    <property type="protein sequence ID" value="KAK0390220.1"/>
    <property type="molecule type" value="Genomic_DNA"/>
</dbReference>
<dbReference type="Proteomes" id="UP001175271">
    <property type="component" value="Unassembled WGS sequence"/>
</dbReference>
<comment type="caution">
    <text evidence="3">The sequence shown here is derived from an EMBL/GenBank/DDBJ whole genome shotgun (WGS) entry which is preliminary data.</text>
</comment>
<feature type="domain" description="DDE-1" evidence="1">
    <location>
        <begin position="134"/>
        <end position="255"/>
    </location>
</feature>
<dbReference type="GO" id="GO:0003676">
    <property type="term" value="F:nucleic acid binding"/>
    <property type="evidence" value="ECO:0007669"/>
    <property type="project" value="InterPro"/>
</dbReference>
<evidence type="ECO:0000313" key="3">
    <source>
        <dbReference type="EMBL" id="KAK0390238.1"/>
    </source>
</evidence>
<proteinExistence type="predicted"/>
<dbReference type="EMBL" id="JAUCMV010000024">
    <property type="protein sequence ID" value="KAK0390238.1"/>
    <property type="molecule type" value="Genomic_DNA"/>
</dbReference>
<dbReference type="InterPro" id="IPR004875">
    <property type="entry name" value="DDE_SF_endonuclease_dom"/>
</dbReference>
<sequence>MDIFDDVVVSFGEIFESAPSDSQTPTRFSVFIENYLKIFGEKRESVTHTATRTCFDDDQEQRQASISHFRTLARTCLADPDRYSKICNTDQSGIQLELRGRRTLALKGTKQIQVIVQRENALTHSLTIQPAISASGEFQLPLLVCFQERKAPKKFQEELREFSHLHCVHSTSGMMSSELMMDFLREVFLPNGGDHSVLFVDCWNGYEKGKNQFRQNIEFVTFPKKTTGELQPLDVFCNRQIKAFHRRLTELIIRQKPDYIVSTRKHVGTLLDLTAWQFASSRYRPMLQYAWRVPTLSRFSPKIFR</sequence>
<evidence type="ECO:0000259" key="1">
    <source>
        <dbReference type="Pfam" id="PF03184"/>
    </source>
</evidence>
<organism evidence="3 5">
    <name type="scientific">Steinernema hermaphroditum</name>
    <dbReference type="NCBI Taxonomy" id="289476"/>
    <lineage>
        <taxon>Eukaryota</taxon>
        <taxon>Metazoa</taxon>
        <taxon>Ecdysozoa</taxon>
        <taxon>Nematoda</taxon>
        <taxon>Chromadorea</taxon>
        <taxon>Rhabditida</taxon>
        <taxon>Tylenchina</taxon>
        <taxon>Panagrolaimomorpha</taxon>
        <taxon>Strongyloidoidea</taxon>
        <taxon>Steinernematidae</taxon>
        <taxon>Steinernema</taxon>
    </lineage>
</organism>
<accession>A0AA39GP59</accession>
<name>A0AA39GP59_9BILA</name>
<evidence type="ECO:0000313" key="2">
    <source>
        <dbReference type="EMBL" id="KAK0390220.1"/>
    </source>
</evidence>
<evidence type="ECO:0000313" key="5">
    <source>
        <dbReference type="Proteomes" id="UP001175271"/>
    </source>
</evidence>
<evidence type="ECO:0000313" key="4">
    <source>
        <dbReference type="EMBL" id="KAK0390273.1"/>
    </source>
</evidence>
<dbReference type="AlphaFoldDB" id="A0AA39GP59"/>
<reference evidence="3" key="1">
    <citation type="submission" date="2023-06" db="EMBL/GenBank/DDBJ databases">
        <title>Genomic analysis of the entomopathogenic nematode Steinernema hermaphroditum.</title>
        <authorList>
            <person name="Schwarz E.M."/>
            <person name="Heppert J.K."/>
            <person name="Baniya A."/>
            <person name="Schwartz H.T."/>
            <person name="Tan C.-H."/>
            <person name="Antoshechkin I."/>
            <person name="Sternberg P.W."/>
            <person name="Goodrich-Blair H."/>
            <person name="Dillman A.R."/>
        </authorList>
    </citation>
    <scope>NUCLEOTIDE SEQUENCE</scope>
    <source>
        <strain evidence="3">PS9179</strain>
        <tissue evidence="3">Whole animal</tissue>
    </source>
</reference>